<dbReference type="VEuPathDB" id="FungiDB:H257_09851"/>
<comment type="caution">
    <text evidence="3">The sequence shown here is derived from an EMBL/GenBank/DDBJ whole genome shotgun (WGS) entry which is preliminary data.</text>
</comment>
<evidence type="ECO:0000256" key="1">
    <source>
        <dbReference type="SAM" id="MobiDB-lite"/>
    </source>
</evidence>
<organism evidence="3 4">
    <name type="scientific">Aphanomyces astaci</name>
    <name type="common">Crayfish plague agent</name>
    <dbReference type="NCBI Taxonomy" id="112090"/>
    <lineage>
        <taxon>Eukaryota</taxon>
        <taxon>Sar</taxon>
        <taxon>Stramenopiles</taxon>
        <taxon>Oomycota</taxon>
        <taxon>Saprolegniomycetes</taxon>
        <taxon>Saprolegniales</taxon>
        <taxon>Verrucalvaceae</taxon>
        <taxon>Aphanomyces</taxon>
    </lineage>
</organism>
<proteinExistence type="predicted"/>
<sequence>MASLPRVQALPRIPETSGQQQGYPPGAAYGGLTAQSYRPQARQSSRVGSTLYYTPSYQPKLQPIEFIWGTVKQKMARRLSTSMIDMDARLKKFMSEVTSSQWVCAHGNAQAFEDKYAGLDDDRETILLDDLATQVDEAKNEEMRRASTEDSTAARSEQAGALVCDEAMKSQGKRKAEDGDGESNASGGNMLKILTLMNEGNRSVLDLRKFMFERELEEPKKEREREVEELQCDFEERKMDRQQGIPRTTWLTWLSKKDAYLTTERNKRCLALGGQGRHVAMQFANDLLAFMKAVRADSHLLTTAHMVTWIKTHPWVETYLQREAASGTGYDGLLGLGQRFAHRHGFAQRVPCYSKLKRAELESRRMRLRRPSGRSTMRRLYETSSMWMKQQCTMTCHLDELLKYELVGPSVLLVDNLAAHVSYTSRRTVDEELYGFLEPLPPNTTSVFQPLDVGVMGPLKAKLRSLWLQEKPVKSAAEKRMKMIERTIKAWESLSESAVKRSFEKALPRVPRERCE</sequence>
<accession>A0A397C5G3</accession>
<dbReference type="EMBL" id="QUTD01012120">
    <property type="protein sequence ID" value="RHY38650.1"/>
    <property type="molecule type" value="Genomic_DNA"/>
</dbReference>
<dbReference type="Proteomes" id="UP000266643">
    <property type="component" value="Unassembled WGS sequence"/>
</dbReference>
<dbReference type="GO" id="GO:0003676">
    <property type="term" value="F:nucleic acid binding"/>
    <property type="evidence" value="ECO:0007669"/>
    <property type="project" value="InterPro"/>
</dbReference>
<dbReference type="InterPro" id="IPR036397">
    <property type="entry name" value="RNaseH_sf"/>
</dbReference>
<feature type="domain" description="DDE-1" evidence="2">
    <location>
        <begin position="410"/>
        <end position="503"/>
    </location>
</feature>
<feature type="region of interest" description="Disordered" evidence="1">
    <location>
        <begin position="138"/>
        <end position="188"/>
    </location>
</feature>
<evidence type="ECO:0000259" key="2">
    <source>
        <dbReference type="Pfam" id="PF03184"/>
    </source>
</evidence>
<feature type="region of interest" description="Disordered" evidence="1">
    <location>
        <begin position="1"/>
        <end position="32"/>
    </location>
</feature>
<gene>
    <name evidence="3" type="ORF">DYB30_011867</name>
</gene>
<dbReference type="AlphaFoldDB" id="A0A397C5G3"/>
<feature type="compositionally biased region" description="Basic and acidic residues" evidence="1">
    <location>
        <begin position="138"/>
        <end position="148"/>
    </location>
</feature>
<protein>
    <recommendedName>
        <fullName evidence="2">DDE-1 domain-containing protein</fullName>
    </recommendedName>
</protein>
<name>A0A397C5G3_APHAT</name>
<evidence type="ECO:0000313" key="4">
    <source>
        <dbReference type="Proteomes" id="UP000266643"/>
    </source>
</evidence>
<reference evidence="3 4" key="1">
    <citation type="submission" date="2018-08" db="EMBL/GenBank/DDBJ databases">
        <title>Aphanomyces genome sequencing and annotation.</title>
        <authorList>
            <person name="Minardi D."/>
            <person name="Oidtmann B."/>
            <person name="Van Der Giezen M."/>
            <person name="Studholme D.J."/>
        </authorList>
    </citation>
    <scope>NUCLEOTIDE SEQUENCE [LARGE SCALE GENOMIC DNA]</scope>
    <source>
        <strain evidence="3 4">D2</strain>
    </source>
</reference>
<dbReference type="Gene3D" id="3.30.420.10">
    <property type="entry name" value="Ribonuclease H-like superfamily/Ribonuclease H"/>
    <property type="match status" value="1"/>
</dbReference>
<dbReference type="Pfam" id="PF03184">
    <property type="entry name" value="DDE_1"/>
    <property type="match status" value="1"/>
</dbReference>
<evidence type="ECO:0000313" key="3">
    <source>
        <dbReference type="EMBL" id="RHY38650.1"/>
    </source>
</evidence>
<dbReference type="InterPro" id="IPR004875">
    <property type="entry name" value="DDE_SF_endonuclease_dom"/>
</dbReference>